<reference evidence="2" key="1">
    <citation type="submission" date="2013-11" db="EMBL/GenBank/DDBJ databases">
        <title>The Genome Sequence of Phytophthora parasitica CJ05E6.</title>
        <authorList>
            <consortium name="The Broad Institute Genomics Platform"/>
            <person name="Russ C."/>
            <person name="Tyler B."/>
            <person name="Panabieres F."/>
            <person name="Shan W."/>
            <person name="Tripathy S."/>
            <person name="Grunwald N."/>
            <person name="Machado M."/>
            <person name="Johnson C.S."/>
            <person name="Arredondo F."/>
            <person name="Hong C."/>
            <person name="Coffey M."/>
            <person name="Young S.K."/>
            <person name="Zeng Q."/>
            <person name="Gargeya S."/>
            <person name="Fitzgerald M."/>
            <person name="Abouelleil A."/>
            <person name="Alvarado L."/>
            <person name="Chapman S.B."/>
            <person name="Gainer-Dewar J."/>
            <person name="Goldberg J."/>
            <person name="Griggs A."/>
            <person name="Gujja S."/>
            <person name="Hansen M."/>
            <person name="Howarth C."/>
            <person name="Imamovic A."/>
            <person name="Ireland A."/>
            <person name="Larimer J."/>
            <person name="McCowan C."/>
            <person name="Murphy C."/>
            <person name="Pearson M."/>
            <person name="Poon T.W."/>
            <person name="Priest M."/>
            <person name="Roberts A."/>
            <person name="Saif S."/>
            <person name="Shea T."/>
            <person name="Sykes S."/>
            <person name="Wortman J."/>
            <person name="Nusbaum C."/>
            <person name="Birren B."/>
        </authorList>
    </citation>
    <scope>NUCLEOTIDE SEQUENCE [LARGE SCALE GENOMIC DNA]</scope>
    <source>
        <strain evidence="2">CJ05E6</strain>
    </source>
</reference>
<feature type="region of interest" description="Disordered" evidence="1">
    <location>
        <begin position="76"/>
        <end position="106"/>
    </location>
</feature>
<dbReference type="VEuPathDB" id="FungiDB:PPTG_00277"/>
<evidence type="ECO:0000256" key="1">
    <source>
        <dbReference type="SAM" id="MobiDB-lite"/>
    </source>
</evidence>
<accession>W2HQI6</accession>
<dbReference type="AlphaFoldDB" id="W2HQI6"/>
<gene>
    <name evidence="2" type="ORF">L916_21743</name>
</gene>
<organism evidence="2">
    <name type="scientific">Phytophthora nicotianae</name>
    <name type="common">Potato buckeye rot agent</name>
    <name type="synonym">Phytophthora parasitica</name>
    <dbReference type="NCBI Taxonomy" id="4792"/>
    <lineage>
        <taxon>Eukaryota</taxon>
        <taxon>Sar</taxon>
        <taxon>Stramenopiles</taxon>
        <taxon>Oomycota</taxon>
        <taxon>Peronosporomycetes</taxon>
        <taxon>Peronosporales</taxon>
        <taxon>Peronosporaceae</taxon>
        <taxon>Phytophthora</taxon>
    </lineage>
</organism>
<proteinExistence type="predicted"/>
<name>W2HQI6_PHYNI</name>
<dbReference type="EMBL" id="KI676952">
    <property type="protein sequence ID" value="ETL24244.1"/>
    <property type="molecule type" value="Genomic_DNA"/>
</dbReference>
<dbReference type="Proteomes" id="UP000053864">
    <property type="component" value="Unassembled WGS sequence"/>
</dbReference>
<sequence length="126" mass="14225">MPAALLSKCWSHTGLLDYRGRDYDLPDEEDSITDELTATMDRRHGKDPMSLEELLSPSDENVIVDEPTEEDICNTVVEGRPSDGHRHAKVAAGDSDDIEEDPPCRDRTEDLSVEELQERLQWVAKC</sequence>
<protein>
    <submittedName>
        <fullName evidence="2">Uncharacterized protein</fullName>
    </submittedName>
</protein>
<evidence type="ECO:0000313" key="2">
    <source>
        <dbReference type="EMBL" id="ETL24244.1"/>
    </source>
</evidence>